<keyword evidence="2" id="KW-1185">Reference proteome</keyword>
<dbReference type="AlphaFoldDB" id="A0A919L3K7"/>
<reference evidence="1" key="2">
    <citation type="submission" date="2020-09" db="EMBL/GenBank/DDBJ databases">
        <authorList>
            <person name="Sun Q."/>
            <person name="Ohkuma M."/>
        </authorList>
    </citation>
    <scope>NUCLEOTIDE SEQUENCE</scope>
    <source>
        <strain evidence="1">JCM 4646</strain>
    </source>
</reference>
<evidence type="ECO:0000313" key="2">
    <source>
        <dbReference type="Proteomes" id="UP000617734"/>
    </source>
</evidence>
<dbReference type="EMBL" id="BNBO01000059">
    <property type="protein sequence ID" value="GHH82648.1"/>
    <property type="molecule type" value="Genomic_DNA"/>
</dbReference>
<dbReference type="Proteomes" id="UP000617734">
    <property type="component" value="Unassembled WGS sequence"/>
</dbReference>
<accession>A0A919L3K7</accession>
<organism evidence="1 2">
    <name type="scientific">Kitasatospora indigofera</name>
    <dbReference type="NCBI Taxonomy" id="67307"/>
    <lineage>
        <taxon>Bacteria</taxon>
        <taxon>Bacillati</taxon>
        <taxon>Actinomycetota</taxon>
        <taxon>Actinomycetes</taxon>
        <taxon>Kitasatosporales</taxon>
        <taxon>Streptomycetaceae</taxon>
        <taxon>Kitasatospora</taxon>
    </lineage>
</organism>
<comment type="caution">
    <text evidence="1">The sequence shown here is derived from an EMBL/GenBank/DDBJ whole genome shotgun (WGS) entry which is preliminary data.</text>
</comment>
<gene>
    <name evidence="1" type="ORF">GCM10018781_68020</name>
</gene>
<protein>
    <submittedName>
        <fullName evidence="1">Uncharacterized protein</fullName>
    </submittedName>
</protein>
<name>A0A919L3K7_9ACTN</name>
<sequence>MPGGERDMMDDTGRGAVALAVALRDAHFRLKRLARVWEERAQARAVRERESLGPVWQYSDDPDEASYTDGQVLGLAGSLTVVFALSVSFRASGTDILAGVSVEDDAGNSEELLSTGPEEFPPSAEDLVVEIGRCLDRMERLDLSDVVR</sequence>
<proteinExistence type="predicted"/>
<evidence type="ECO:0000313" key="1">
    <source>
        <dbReference type="EMBL" id="GHH82648.1"/>
    </source>
</evidence>
<reference evidence="1" key="1">
    <citation type="journal article" date="2014" name="Int. J. Syst. Evol. Microbiol.">
        <title>Complete genome sequence of Corynebacterium casei LMG S-19264T (=DSM 44701T), isolated from a smear-ripened cheese.</title>
        <authorList>
            <consortium name="US DOE Joint Genome Institute (JGI-PGF)"/>
            <person name="Walter F."/>
            <person name="Albersmeier A."/>
            <person name="Kalinowski J."/>
            <person name="Ruckert C."/>
        </authorList>
    </citation>
    <scope>NUCLEOTIDE SEQUENCE</scope>
    <source>
        <strain evidence="1">JCM 4646</strain>
    </source>
</reference>